<dbReference type="SMART" id="SM00086">
    <property type="entry name" value="PAC"/>
    <property type="match status" value="2"/>
</dbReference>
<feature type="domain" description="PAC" evidence="17">
    <location>
        <begin position="235"/>
        <end position="288"/>
    </location>
</feature>
<keyword evidence="15" id="KW-0675">Receptor</keyword>
<dbReference type="AlphaFoldDB" id="A0A328B9T3"/>
<evidence type="ECO:0000256" key="4">
    <source>
        <dbReference type="ARBA" id="ARBA00022553"/>
    </source>
</evidence>
<dbReference type="OrthoDB" id="136506at2"/>
<dbReference type="Gene3D" id="3.30.450.20">
    <property type="entry name" value="PAS domain"/>
    <property type="match status" value="2"/>
</dbReference>
<evidence type="ECO:0000256" key="14">
    <source>
        <dbReference type="ARBA" id="ARBA00023026"/>
    </source>
</evidence>
<dbReference type="Pfam" id="PF07536">
    <property type="entry name" value="HWE_HK"/>
    <property type="match status" value="1"/>
</dbReference>
<dbReference type="SUPFAM" id="SSF55785">
    <property type="entry name" value="PYP-like sensor domain (PAS domain)"/>
    <property type="match status" value="2"/>
</dbReference>
<proteinExistence type="predicted"/>
<evidence type="ECO:0000259" key="16">
    <source>
        <dbReference type="PROSITE" id="PS50112"/>
    </source>
</evidence>
<dbReference type="InterPro" id="IPR013656">
    <property type="entry name" value="PAS_4"/>
</dbReference>
<comment type="catalytic activity">
    <reaction evidence="1">
        <text>ATP + protein L-histidine = ADP + protein N-phospho-L-histidine.</text>
        <dbReference type="EC" id="2.7.13.3"/>
    </reaction>
</comment>
<dbReference type="SMART" id="SM00911">
    <property type="entry name" value="HWE_HK"/>
    <property type="match status" value="1"/>
</dbReference>
<evidence type="ECO:0000256" key="12">
    <source>
        <dbReference type="ARBA" id="ARBA00022840"/>
    </source>
</evidence>
<keyword evidence="9" id="KW-0677">Repeat</keyword>
<keyword evidence="19" id="KW-1185">Reference proteome</keyword>
<evidence type="ECO:0000313" key="18">
    <source>
        <dbReference type="EMBL" id="RAK62484.1"/>
    </source>
</evidence>
<dbReference type="InterPro" id="IPR000700">
    <property type="entry name" value="PAS-assoc_C"/>
</dbReference>
<dbReference type="GO" id="GO:0009881">
    <property type="term" value="F:photoreceptor activity"/>
    <property type="evidence" value="ECO:0007669"/>
    <property type="project" value="UniProtKB-KW"/>
</dbReference>
<evidence type="ECO:0000256" key="5">
    <source>
        <dbReference type="ARBA" id="ARBA00022606"/>
    </source>
</evidence>
<keyword evidence="10" id="KW-0547">Nucleotide-binding</keyword>
<dbReference type="InterPro" id="IPR001610">
    <property type="entry name" value="PAC"/>
</dbReference>
<keyword evidence="7" id="KW-0288">FMN</keyword>
<keyword evidence="14" id="KW-0843">Virulence</keyword>
<dbReference type="PANTHER" id="PTHR41523:SF7">
    <property type="entry name" value="HISTIDINE KINASE"/>
    <property type="match status" value="1"/>
</dbReference>
<keyword evidence="6" id="KW-0285">Flavoprotein</keyword>
<evidence type="ECO:0000256" key="9">
    <source>
        <dbReference type="ARBA" id="ARBA00022737"/>
    </source>
</evidence>
<dbReference type="NCBIfam" id="TIGR00229">
    <property type="entry name" value="sensory_box"/>
    <property type="match status" value="1"/>
</dbReference>
<dbReference type="SMART" id="SM00091">
    <property type="entry name" value="PAS"/>
    <property type="match status" value="2"/>
</dbReference>
<dbReference type="Proteomes" id="UP000249524">
    <property type="component" value="Unassembled WGS sequence"/>
</dbReference>
<dbReference type="RefSeq" id="WP_111277968.1">
    <property type="nucleotide sequence ID" value="NZ_QFYS01000011.1"/>
</dbReference>
<dbReference type="InterPro" id="IPR013655">
    <property type="entry name" value="PAS_fold_3"/>
</dbReference>
<feature type="domain" description="PAS" evidence="16">
    <location>
        <begin position="156"/>
        <end position="230"/>
    </location>
</feature>
<dbReference type="EMBL" id="QFYS01000011">
    <property type="protein sequence ID" value="RAK62484.1"/>
    <property type="molecule type" value="Genomic_DNA"/>
</dbReference>
<sequence>MSQSEELKAENARLAARVAELEALLAAKPPIDRASLYRMTDAAPWGVMSVSRDGVIDYANRGMQRWLTRPPPASGDAPETAVSADLWEAMREPLAAAMAGATFEDLLVLRDASGEPRDLKLTVVPRGTGSNGITGAVASVYDVTEHRALDRAVRENEARLAQITAVSPTAIYLFDFNTGSAIWAAGLTEPVYGYTPHELVAGGATLIGTLIHPEDIPSVGRRLRELAATPDGHVSEFELRVRRRDGGWRWILDRAVAFERDGEGRVIKTLSAAIDIDERKQAEERRVMLINELNHRVKNTLASVQSIARQTLRSGRPPEQAMDLFTARLVALSAAHNVLTRENWSGAALHEIAQEALAPFTTRGDGRIRIEGPDARLCARAAVGLAMALHELATNAAKYGALSGENGRVDLTWTLDDSAPVRRLALEWRERDGPAVSPPARSGFGSRLLTQGLPGELDGTTDLVFDAAGVVCRITAPLEATPVLDLA</sequence>
<comment type="caution">
    <text evidence="18">The sequence shown here is derived from an EMBL/GenBank/DDBJ whole genome shotgun (WGS) entry which is preliminary data.</text>
</comment>
<dbReference type="EC" id="2.7.13.3" evidence="2"/>
<evidence type="ECO:0000256" key="7">
    <source>
        <dbReference type="ARBA" id="ARBA00022643"/>
    </source>
</evidence>
<dbReference type="CDD" id="cd00130">
    <property type="entry name" value="PAS"/>
    <property type="match status" value="1"/>
</dbReference>
<dbReference type="GO" id="GO:0005524">
    <property type="term" value="F:ATP binding"/>
    <property type="evidence" value="ECO:0007669"/>
    <property type="project" value="UniProtKB-KW"/>
</dbReference>
<dbReference type="GO" id="GO:0004673">
    <property type="term" value="F:protein histidine kinase activity"/>
    <property type="evidence" value="ECO:0007669"/>
    <property type="project" value="UniProtKB-EC"/>
</dbReference>
<keyword evidence="8" id="KW-0808">Transferase</keyword>
<keyword evidence="11 18" id="KW-0418">Kinase</keyword>
<keyword evidence="13" id="KW-0157">Chromophore</keyword>
<dbReference type="PANTHER" id="PTHR41523">
    <property type="entry name" value="TWO-COMPONENT SYSTEM SENSOR PROTEIN"/>
    <property type="match status" value="1"/>
</dbReference>
<dbReference type="InterPro" id="IPR035965">
    <property type="entry name" value="PAS-like_dom_sf"/>
</dbReference>
<evidence type="ECO:0000256" key="1">
    <source>
        <dbReference type="ARBA" id="ARBA00000085"/>
    </source>
</evidence>
<evidence type="ECO:0000256" key="6">
    <source>
        <dbReference type="ARBA" id="ARBA00022630"/>
    </source>
</evidence>
<evidence type="ECO:0000256" key="8">
    <source>
        <dbReference type="ARBA" id="ARBA00022679"/>
    </source>
</evidence>
<organism evidence="18 19">
    <name type="scientific">Phenylobacterium kunshanense</name>
    <dbReference type="NCBI Taxonomy" id="1445034"/>
    <lineage>
        <taxon>Bacteria</taxon>
        <taxon>Pseudomonadati</taxon>
        <taxon>Pseudomonadota</taxon>
        <taxon>Alphaproteobacteria</taxon>
        <taxon>Caulobacterales</taxon>
        <taxon>Caulobacteraceae</taxon>
        <taxon>Phenylobacterium</taxon>
    </lineage>
</organism>
<dbReference type="Pfam" id="PF08447">
    <property type="entry name" value="PAS_3"/>
    <property type="match status" value="1"/>
</dbReference>
<keyword evidence="3" id="KW-0600">Photoreceptor protein</keyword>
<evidence type="ECO:0000313" key="19">
    <source>
        <dbReference type="Proteomes" id="UP000249524"/>
    </source>
</evidence>
<dbReference type="Pfam" id="PF08448">
    <property type="entry name" value="PAS_4"/>
    <property type="match status" value="1"/>
</dbReference>
<evidence type="ECO:0000256" key="3">
    <source>
        <dbReference type="ARBA" id="ARBA00022543"/>
    </source>
</evidence>
<name>A0A328B9T3_9CAUL</name>
<evidence type="ECO:0000259" key="17">
    <source>
        <dbReference type="PROSITE" id="PS50113"/>
    </source>
</evidence>
<protein>
    <recommendedName>
        <fullName evidence="2">histidine kinase</fullName>
        <ecNumber evidence="2">2.7.13.3</ecNumber>
    </recommendedName>
</protein>
<dbReference type="InterPro" id="IPR036890">
    <property type="entry name" value="HATPase_C_sf"/>
</dbReference>
<gene>
    <name evidence="18" type="ORF">DJ019_18875</name>
</gene>
<reference evidence="18 19" key="1">
    <citation type="submission" date="2018-05" db="EMBL/GenBank/DDBJ databases">
        <authorList>
            <person name="Lanie J.A."/>
            <person name="Ng W.-L."/>
            <person name="Kazmierczak K.M."/>
            <person name="Andrzejewski T.M."/>
            <person name="Davidsen T.M."/>
            <person name="Wayne K.J."/>
            <person name="Tettelin H."/>
            <person name="Glass J.I."/>
            <person name="Rusch D."/>
            <person name="Podicherti R."/>
            <person name="Tsui H.-C.T."/>
            <person name="Winkler M.E."/>
        </authorList>
    </citation>
    <scope>NUCLEOTIDE SEQUENCE [LARGE SCALE GENOMIC DNA]</scope>
    <source>
        <strain evidence="18 19">BUT-10</strain>
    </source>
</reference>
<dbReference type="Gene3D" id="3.30.565.10">
    <property type="entry name" value="Histidine kinase-like ATPase, C-terminal domain"/>
    <property type="match status" value="1"/>
</dbReference>
<keyword evidence="5" id="KW-0716">Sensory transduction</keyword>
<accession>A0A328B9T3</accession>
<dbReference type="PROSITE" id="PS50112">
    <property type="entry name" value="PAS"/>
    <property type="match status" value="1"/>
</dbReference>
<dbReference type="InterPro" id="IPR000014">
    <property type="entry name" value="PAS"/>
</dbReference>
<evidence type="ECO:0000256" key="11">
    <source>
        <dbReference type="ARBA" id="ARBA00022777"/>
    </source>
</evidence>
<dbReference type="PROSITE" id="PS50113">
    <property type="entry name" value="PAC"/>
    <property type="match status" value="1"/>
</dbReference>
<evidence type="ECO:0000256" key="13">
    <source>
        <dbReference type="ARBA" id="ARBA00022991"/>
    </source>
</evidence>
<keyword evidence="12" id="KW-0067">ATP-binding</keyword>
<evidence type="ECO:0000256" key="2">
    <source>
        <dbReference type="ARBA" id="ARBA00012438"/>
    </source>
</evidence>
<evidence type="ECO:0000256" key="15">
    <source>
        <dbReference type="ARBA" id="ARBA00023170"/>
    </source>
</evidence>
<keyword evidence="4" id="KW-0597">Phosphoprotein</keyword>
<evidence type="ECO:0000256" key="10">
    <source>
        <dbReference type="ARBA" id="ARBA00022741"/>
    </source>
</evidence>
<dbReference type="InterPro" id="IPR011102">
    <property type="entry name" value="Sig_transdc_His_kinase_HWE"/>
</dbReference>